<keyword evidence="1" id="KW-0863">Zinc-finger</keyword>
<keyword evidence="4" id="KW-1185">Reference proteome</keyword>
<dbReference type="GeneID" id="30154519"/>
<evidence type="ECO:0000313" key="4">
    <source>
        <dbReference type="Proteomes" id="UP000094065"/>
    </source>
</evidence>
<dbReference type="AlphaFoldDB" id="A0A1E3HZE9"/>
<dbReference type="EMBL" id="AWGJ01000004">
    <property type="protein sequence ID" value="ODN81116.1"/>
    <property type="molecule type" value="Genomic_DNA"/>
</dbReference>
<protein>
    <recommendedName>
        <fullName evidence="2">SWIM-type domain-containing protein</fullName>
    </recommendedName>
</protein>
<evidence type="ECO:0000256" key="1">
    <source>
        <dbReference type="PROSITE-ProRule" id="PRU00325"/>
    </source>
</evidence>
<evidence type="ECO:0000259" key="2">
    <source>
        <dbReference type="PROSITE" id="PS50966"/>
    </source>
</evidence>
<name>A0A1E3HZE9_9TREE</name>
<dbReference type="PROSITE" id="PS50966">
    <property type="entry name" value="ZF_SWIM"/>
    <property type="match status" value="1"/>
</dbReference>
<reference evidence="3 4" key="1">
    <citation type="submission" date="2016-06" db="EMBL/GenBank/DDBJ databases">
        <title>Evolution of pathogenesis and genome organization in the Tremellales.</title>
        <authorList>
            <person name="Cuomo C."/>
            <person name="Litvintseva A."/>
            <person name="Heitman J."/>
            <person name="Chen Y."/>
            <person name="Sun S."/>
            <person name="Springer D."/>
            <person name="Dromer F."/>
            <person name="Young S."/>
            <person name="Zeng Q."/>
            <person name="Chapman S."/>
            <person name="Gujja S."/>
            <person name="Saif S."/>
            <person name="Birren B."/>
        </authorList>
    </citation>
    <scope>NUCLEOTIDE SEQUENCE [LARGE SCALE GENOMIC DNA]</scope>
    <source>
        <strain evidence="3 4">CBS 6039</strain>
    </source>
</reference>
<evidence type="ECO:0000313" key="3">
    <source>
        <dbReference type="EMBL" id="ODN81116.1"/>
    </source>
</evidence>
<comment type="caution">
    <text evidence="3">The sequence shown here is derived from an EMBL/GenBank/DDBJ whole genome shotgun (WGS) entry which is preliminary data.</text>
</comment>
<keyword evidence="1" id="KW-0862">Zinc</keyword>
<gene>
    <name evidence="3" type="ORF">L202_03210</name>
</gene>
<feature type="domain" description="SWIM-type" evidence="2">
    <location>
        <begin position="18"/>
        <end position="56"/>
    </location>
</feature>
<dbReference type="InterPro" id="IPR007527">
    <property type="entry name" value="Znf_SWIM"/>
</dbReference>
<dbReference type="Proteomes" id="UP000094065">
    <property type="component" value="Unassembled WGS sequence"/>
</dbReference>
<proteinExistence type="predicted"/>
<organism evidence="3 4">
    <name type="scientific">Cryptococcus amylolentus CBS 6039</name>
    <dbReference type="NCBI Taxonomy" id="1295533"/>
    <lineage>
        <taxon>Eukaryota</taxon>
        <taxon>Fungi</taxon>
        <taxon>Dikarya</taxon>
        <taxon>Basidiomycota</taxon>
        <taxon>Agaricomycotina</taxon>
        <taxon>Tremellomycetes</taxon>
        <taxon>Tremellales</taxon>
        <taxon>Cryptococcaceae</taxon>
        <taxon>Cryptococcus</taxon>
    </lineage>
</organism>
<dbReference type="GO" id="GO:0008270">
    <property type="term" value="F:zinc ion binding"/>
    <property type="evidence" value="ECO:0007669"/>
    <property type="project" value="UniProtKB-KW"/>
</dbReference>
<dbReference type="RefSeq" id="XP_018995682.1">
    <property type="nucleotide sequence ID" value="XM_019137013.1"/>
</dbReference>
<accession>A0A1E3HZE9</accession>
<keyword evidence="1" id="KW-0479">Metal-binding</keyword>
<sequence length="148" mass="17316">MDGIADERIVRLKLLAGTRAFSLEEMGSLAMSCSCGEPKQWNLPCEHVWAVLLNDCSSKRFEKRFEKRLNPLRYIPNYHSSLAFRETYSRQIIPLLTNNLEETEFNLVVEVVYLSKFPIKALRIMAGFPKKQVSYYLPRYKCRKSSWT</sequence>